<dbReference type="GO" id="GO:0016818">
    <property type="term" value="F:hydrolase activity, acting on acid anhydrides, in phosphorus-containing anhydrides"/>
    <property type="evidence" value="ECO:0007669"/>
    <property type="project" value="InterPro"/>
</dbReference>
<dbReference type="GO" id="GO:0003677">
    <property type="term" value="F:DNA binding"/>
    <property type="evidence" value="ECO:0007669"/>
    <property type="project" value="UniProtKB-KW"/>
</dbReference>
<evidence type="ECO:0000256" key="6">
    <source>
        <dbReference type="ARBA" id="ARBA00023004"/>
    </source>
</evidence>
<gene>
    <name evidence="11" type="ORF">IPA_02925</name>
</gene>
<dbReference type="SMART" id="SM00491">
    <property type="entry name" value="HELICc2"/>
    <property type="match status" value="1"/>
</dbReference>
<keyword evidence="9" id="KW-0413">Isomerase</keyword>
<dbReference type="EMBL" id="CP006868">
    <property type="protein sequence ID" value="UXD22251.1"/>
    <property type="molecule type" value="Genomic_DNA"/>
</dbReference>
<accession>A0A977KAX9</accession>
<reference evidence="11" key="1">
    <citation type="submission" date="2013-11" db="EMBL/GenBank/DDBJ databases">
        <title>Comparative genomics of Ignicoccus.</title>
        <authorList>
            <person name="Podar M."/>
        </authorList>
    </citation>
    <scope>NUCLEOTIDE SEQUENCE</scope>
    <source>
        <strain evidence="11">DSM 13166</strain>
    </source>
</reference>
<evidence type="ECO:0000313" key="12">
    <source>
        <dbReference type="Proteomes" id="UP001063698"/>
    </source>
</evidence>
<dbReference type="InterPro" id="IPR027417">
    <property type="entry name" value="P-loop_NTPase"/>
</dbReference>
<dbReference type="GO" id="GO:0005524">
    <property type="term" value="F:ATP binding"/>
    <property type="evidence" value="ECO:0007669"/>
    <property type="project" value="UniProtKB-KW"/>
</dbReference>
<evidence type="ECO:0000256" key="2">
    <source>
        <dbReference type="ARBA" id="ARBA00022741"/>
    </source>
</evidence>
<keyword evidence="12" id="KW-1185">Reference proteome</keyword>
<keyword evidence="1" id="KW-0479">Metal-binding</keyword>
<keyword evidence="6" id="KW-0408">Iron</keyword>
<evidence type="ECO:0000259" key="10">
    <source>
        <dbReference type="PROSITE" id="PS51193"/>
    </source>
</evidence>
<evidence type="ECO:0000256" key="5">
    <source>
        <dbReference type="ARBA" id="ARBA00022840"/>
    </source>
</evidence>
<dbReference type="GO" id="GO:0003678">
    <property type="term" value="F:DNA helicase activity"/>
    <property type="evidence" value="ECO:0007669"/>
    <property type="project" value="InterPro"/>
</dbReference>
<keyword evidence="3" id="KW-0378">Hydrolase</keyword>
<dbReference type="GO" id="GO:0006139">
    <property type="term" value="P:nucleobase-containing compound metabolic process"/>
    <property type="evidence" value="ECO:0007669"/>
    <property type="project" value="InterPro"/>
</dbReference>
<proteinExistence type="predicted"/>
<dbReference type="InterPro" id="IPR006935">
    <property type="entry name" value="Helicase/UvrB_N"/>
</dbReference>
<dbReference type="PROSITE" id="PS51193">
    <property type="entry name" value="HELICASE_ATP_BIND_2"/>
    <property type="match status" value="1"/>
</dbReference>
<dbReference type="InterPro" id="IPR014013">
    <property type="entry name" value="Helic_SF1/SF2_ATP-bd_DinG/Rad3"/>
</dbReference>
<keyword evidence="8" id="KW-0238">DNA-binding</keyword>
<organism evidence="11 12">
    <name type="scientific">Ignicoccus pacificus DSM 13166</name>
    <dbReference type="NCBI Taxonomy" id="940294"/>
    <lineage>
        <taxon>Archaea</taxon>
        <taxon>Thermoproteota</taxon>
        <taxon>Thermoprotei</taxon>
        <taxon>Desulfurococcales</taxon>
        <taxon>Desulfurococcaceae</taxon>
        <taxon>Ignicoccus</taxon>
    </lineage>
</organism>
<dbReference type="InterPro" id="IPR045028">
    <property type="entry name" value="DinG/Rad3-like"/>
</dbReference>
<evidence type="ECO:0000313" key="11">
    <source>
        <dbReference type="EMBL" id="UXD22251.1"/>
    </source>
</evidence>
<keyword evidence="7" id="KW-0411">Iron-sulfur</keyword>
<dbReference type="InterPro" id="IPR010614">
    <property type="entry name" value="RAD3-like_helicase_DEAD"/>
</dbReference>
<feature type="domain" description="Helicase ATP-binding" evidence="10">
    <location>
        <begin position="1"/>
        <end position="242"/>
    </location>
</feature>
<protein>
    <recommendedName>
        <fullName evidence="10">Helicase ATP-binding domain-containing protein</fullName>
    </recommendedName>
</protein>
<keyword evidence="2" id="KW-0547">Nucleotide-binding</keyword>
<dbReference type="Proteomes" id="UP001063698">
    <property type="component" value="Chromosome"/>
</dbReference>
<evidence type="ECO:0000256" key="1">
    <source>
        <dbReference type="ARBA" id="ARBA00022723"/>
    </source>
</evidence>
<evidence type="ECO:0000256" key="9">
    <source>
        <dbReference type="ARBA" id="ARBA00023235"/>
    </source>
</evidence>
<dbReference type="PANTHER" id="PTHR11472">
    <property type="entry name" value="DNA REPAIR DEAD HELICASE RAD3/XP-D SUBFAMILY MEMBER"/>
    <property type="match status" value="1"/>
</dbReference>
<dbReference type="Pfam" id="PF06733">
    <property type="entry name" value="DEAD_2"/>
    <property type="match status" value="1"/>
</dbReference>
<dbReference type="Pfam" id="PF13307">
    <property type="entry name" value="Helicase_C_2"/>
    <property type="match status" value="1"/>
</dbReference>
<dbReference type="Gene3D" id="1.10.275.30">
    <property type="match status" value="1"/>
</dbReference>
<dbReference type="GO" id="GO:0046872">
    <property type="term" value="F:metal ion binding"/>
    <property type="evidence" value="ECO:0007669"/>
    <property type="project" value="UniProtKB-KW"/>
</dbReference>
<evidence type="ECO:0000256" key="8">
    <source>
        <dbReference type="ARBA" id="ARBA00023125"/>
    </source>
</evidence>
<evidence type="ECO:0000256" key="4">
    <source>
        <dbReference type="ARBA" id="ARBA00022806"/>
    </source>
</evidence>
<dbReference type="AlphaFoldDB" id="A0A977KAX9"/>
<dbReference type="SUPFAM" id="SSF52540">
    <property type="entry name" value="P-loop containing nucleoside triphosphate hydrolases"/>
    <property type="match status" value="1"/>
</dbReference>
<keyword evidence="4" id="KW-0347">Helicase</keyword>
<evidence type="ECO:0000256" key="7">
    <source>
        <dbReference type="ARBA" id="ARBA00023014"/>
    </source>
</evidence>
<sequence>MLRPWQRRFVEESVRALEEKRPAVIAIDSPTGSGKTLTALKIIEESLKRGLIRKAFFLVRTVTQVIPPVRDAERFTSLSISPLVGKERACPIGTSTVSLCKVCPWRDRIPPKPSSWVGLFDWIDEWKRRAHCPYMGLKAFSKDAEVIVMPSAYMNPSVFKVMGLDVEGALLIFDEAHNLFNFMREESLKPSFGVAMISQVPKIVRGLRELNKDLADELGSYGPLFQTLRTVLKATEVYRSVGKGVRVPEIKEVSGPELDMLGKVIDKVALVLAMESHPLFDLVEKLKSVMDFFLLAREPNTMVYMDGEYLRVKELRPWIGKYLEEGASGAVLMSGTMPSPEFLRRFLGRLDKYLSLLGDKELREEYFKLYRPENAKVIVVTDYTSRYKVRYDKDFVKRREMVERATMLLAKRLKGTALMVYPSYAMLKSVLVTLKVIAKELDVELIPSERGGGAAVLSRARKLRTCVIAAVAGDQITEGVELTENGKSLIKVVSIIGAPFPMPSAFLEDVAKSLDKDNYEKVLESMYEELMIMKVKQAIGRMIRSPQDKGLVILADYRFEEYLDRIVPYREVTKVTSEELLNAMLKAR</sequence>
<dbReference type="Pfam" id="PF04851">
    <property type="entry name" value="ResIII"/>
    <property type="match status" value="1"/>
</dbReference>
<dbReference type="GO" id="GO:0051536">
    <property type="term" value="F:iron-sulfur cluster binding"/>
    <property type="evidence" value="ECO:0007669"/>
    <property type="project" value="UniProtKB-KW"/>
</dbReference>
<keyword evidence="5" id="KW-0067">ATP-binding</keyword>
<dbReference type="KEGG" id="ipc:IPA_02925"/>
<dbReference type="PANTHER" id="PTHR11472:SF34">
    <property type="entry name" value="REGULATOR OF TELOMERE ELONGATION HELICASE 1"/>
    <property type="match status" value="1"/>
</dbReference>
<name>A0A977KAX9_9CREN</name>
<evidence type="ECO:0000256" key="3">
    <source>
        <dbReference type="ARBA" id="ARBA00022801"/>
    </source>
</evidence>
<dbReference type="InterPro" id="IPR006555">
    <property type="entry name" value="ATP-dep_Helicase_C"/>
</dbReference>
<dbReference type="Gene3D" id="3.40.50.300">
    <property type="entry name" value="P-loop containing nucleotide triphosphate hydrolases"/>
    <property type="match status" value="2"/>
</dbReference>